<keyword evidence="6 9" id="KW-0408">Iron</keyword>
<evidence type="ECO:0000256" key="7">
    <source>
        <dbReference type="ARBA" id="ARBA00023014"/>
    </source>
</evidence>
<dbReference type="NCBIfam" id="NF008669">
    <property type="entry name" value="PRK11670.1"/>
    <property type="match status" value="1"/>
</dbReference>
<evidence type="ECO:0000256" key="5">
    <source>
        <dbReference type="ARBA" id="ARBA00022840"/>
    </source>
</evidence>
<evidence type="ECO:0000313" key="12">
    <source>
        <dbReference type="Proteomes" id="UP000216913"/>
    </source>
</evidence>
<keyword evidence="9" id="KW-0378">Hydrolase</keyword>
<dbReference type="GO" id="GO:0016887">
    <property type="term" value="F:ATP hydrolysis activity"/>
    <property type="evidence" value="ECO:0007669"/>
    <property type="project" value="UniProtKB-UniRule"/>
</dbReference>
<evidence type="ECO:0000256" key="9">
    <source>
        <dbReference type="HAMAP-Rule" id="MF_02040"/>
    </source>
</evidence>
<dbReference type="InterPro" id="IPR044304">
    <property type="entry name" value="NUBPL-like"/>
</dbReference>
<name>A0A261T3E8_9BORD</name>
<organism evidence="11 12">
    <name type="scientific">Bordetella genomosp. 5</name>
    <dbReference type="NCBI Taxonomy" id="1395608"/>
    <lineage>
        <taxon>Bacteria</taxon>
        <taxon>Pseudomonadati</taxon>
        <taxon>Pseudomonadota</taxon>
        <taxon>Betaproteobacteria</taxon>
        <taxon>Burkholderiales</taxon>
        <taxon>Alcaligenaceae</taxon>
        <taxon>Bordetella</taxon>
    </lineage>
</organism>
<dbReference type="GO" id="GO:0005524">
    <property type="term" value="F:ATP binding"/>
    <property type="evidence" value="ECO:0007669"/>
    <property type="project" value="UniProtKB-UniRule"/>
</dbReference>
<keyword evidence="4 9" id="KW-0547">Nucleotide-binding</keyword>
<dbReference type="GO" id="GO:0140663">
    <property type="term" value="F:ATP-dependent FeS chaperone activity"/>
    <property type="evidence" value="ECO:0007669"/>
    <property type="project" value="InterPro"/>
</dbReference>
<comment type="subunit">
    <text evidence="9">Homodimer.</text>
</comment>
<feature type="domain" description="MIP18 family-like" evidence="10">
    <location>
        <begin position="6"/>
        <end position="76"/>
    </location>
</feature>
<comment type="similarity">
    <text evidence="2">In the C-terminal section; belongs to the Mrp/NBP35 ATP-binding proteins family.</text>
</comment>
<dbReference type="EMBL" id="NEVP01000015">
    <property type="protein sequence ID" value="OZI44134.1"/>
    <property type="molecule type" value="Genomic_DNA"/>
</dbReference>
<proteinExistence type="inferred from homology"/>
<comment type="caution">
    <text evidence="11">The sequence shown here is derived from an EMBL/GenBank/DDBJ whole genome shotgun (WGS) entry which is preliminary data.</text>
</comment>
<evidence type="ECO:0000256" key="3">
    <source>
        <dbReference type="ARBA" id="ARBA00022723"/>
    </source>
</evidence>
<keyword evidence="3 9" id="KW-0479">Metal-binding</keyword>
<dbReference type="InterPro" id="IPR033756">
    <property type="entry name" value="YlxH/NBP35"/>
</dbReference>
<dbReference type="AlphaFoldDB" id="A0A261T3E8"/>
<evidence type="ECO:0000256" key="2">
    <source>
        <dbReference type="ARBA" id="ARBA00008205"/>
    </source>
</evidence>
<keyword evidence="12" id="KW-1185">Reference proteome</keyword>
<dbReference type="GO" id="GO:0005829">
    <property type="term" value="C:cytosol"/>
    <property type="evidence" value="ECO:0007669"/>
    <property type="project" value="TreeGrafter"/>
</dbReference>
<dbReference type="InterPro" id="IPR002744">
    <property type="entry name" value="MIP18-like"/>
</dbReference>
<dbReference type="OrthoDB" id="9809679at2"/>
<comment type="similarity">
    <text evidence="8 9">Belongs to the Mrp/NBP35 ATP-binding proteins family.</text>
</comment>
<keyword evidence="7 9" id="KW-0411">Iron-sulfur</keyword>
<accession>A0A261T3E8</accession>
<evidence type="ECO:0000256" key="4">
    <source>
        <dbReference type="ARBA" id="ARBA00022741"/>
    </source>
</evidence>
<dbReference type="Gene3D" id="3.40.50.300">
    <property type="entry name" value="P-loop containing nucleotide triphosphate hydrolases"/>
    <property type="match status" value="1"/>
</dbReference>
<dbReference type="PANTHER" id="PTHR42961">
    <property type="entry name" value="IRON-SULFUR PROTEIN NUBPL"/>
    <property type="match status" value="1"/>
</dbReference>
<evidence type="ECO:0000313" key="11">
    <source>
        <dbReference type="EMBL" id="OZI44134.1"/>
    </source>
</evidence>
<feature type="binding site" evidence="9">
    <location>
        <begin position="104"/>
        <end position="111"/>
    </location>
    <ligand>
        <name>ATP</name>
        <dbReference type="ChEBI" id="CHEBI:30616"/>
    </ligand>
</feature>
<protein>
    <recommendedName>
        <fullName evidence="9">Iron-sulfur cluster carrier protein</fullName>
    </recommendedName>
</protein>
<dbReference type="GO" id="GO:0016226">
    <property type="term" value="P:iron-sulfur cluster assembly"/>
    <property type="evidence" value="ECO:0007669"/>
    <property type="project" value="InterPro"/>
</dbReference>
<dbReference type="InterPro" id="IPR027417">
    <property type="entry name" value="P-loop_NTPase"/>
</dbReference>
<dbReference type="GO" id="GO:0046872">
    <property type="term" value="F:metal ion binding"/>
    <property type="evidence" value="ECO:0007669"/>
    <property type="project" value="UniProtKB-KW"/>
</dbReference>
<evidence type="ECO:0000256" key="8">
    <source>
        <dbReference type="ARBA" id="ARBA00024036"/>
    </source>
</evidence>
<dbReference type="FunFam" id="3.40.50.300:FF:000418">
    <property type="entry name" value="Iron-sulfur cluster carrier protein"/>
    <property type="match status" value="1"/>
</dbReference>
<dbReference type="PROSITE" id="PS01215">
    <property type="entry name" value="MRP"/>
    <property type="match status" value="1"/>
</dbReference>
<dbReference type="Proteomes" id="UP000216913">
    <property type="component" value="Unassembled WGS sequence"/>
</dbReference>
<reference evidence="11 12" key="1">
    <citation type="submission" date="2017-05" db="EMBL/GenBank/DDBJ databases">
        <title>Complete and WGS of Bordetella genogroups.</title>
        <authorList>
            <person name="Spilker T."/>
            <person name="LiPuma J."/>
        </authorList>
    </citation>
    <scope>NUCLEOTIDE SEQUENCE [LARGE SCALE GENOMIC DNA]</scope>
    <source>
        <strain evidence="11 12">AU10456</strain>
    </source>
</reference>
<evidence type="ECO:0000259" key="10">
    <source>
        <dbReference type="Pfam" id="PF01883"/>
    </source>
</evidence>
<dbReference type="CDD" id="cd02037">
    <property type="entry name" value="Mrp_NBP35"/>
    <property type="match status" value="1"/>
</dbReference>
<dbReference type="PANTHER" id="PTHR42961:SF2">
    <property type="entry name" value="IRON-SULFUR PROTEIN NUBPL"/>
    <property type="match status" value="1"/>
</dbReference>
<sequence>MSITIEQIRAALRGLTDVASGVDIGANVKDRDIQLQGEVARVRLPLGYPSRAAAADLAARAQAALAAAGVRAEVSVDGRAAVHAVQRGLKPLPNVRNIITVASGKGGVGKSTTAVNLALALAAEGAQVGLLDADIYGPSVPTLLGLHGRPESHDNKTMEPLEAHGLQANSIGFLIDADSPAIWRGPMVTQALEQLLRQTNWRDLDYLIVDMPPGTGDVALTLAQKVPVVGAVIVSTPQELALLDARKGLRMFQKVEVPVLGIIENMAMHVCSQCGHADHIFGEGGGHRMADQYEVPLLGSLPLQTSIRASADAGVPTVVSEPDGEAARRYREIAIKLAAGVAALPRDMAGRMPSVVVQQRPG</sequence>
<keyword evidence="5 9" id="KW-0067">ATP-binding</keyword>
<dbReference type="HAMAP" id="MF_02040">
    <property type="entry name" value="Mrp_NBP35"/>
    <property type="match status" value="1"/>
</dbReference>
<comment type="similarity">
    <text evidence="1">In the N-terminal section; belongs to the MIP18 family.</text>
</comment>
<dbReference type="GO" id="GO:0051539">
    <property type="term" value="F:4 iron, 4 sulfur cluster binding"/>
    <property type="evidence" value="ECO:0007669"/>
    <property type="project" value="TreeGrafter"/>
</dbReference>
<comment type="function">
    <text evidence="9">Binds and transfers iron-sulfur (Fe-S) clusters to target apoproteins. Can hydrolyze ATP.</text>
</comment>
<evidence type="ECO:0000256" key="6">
    <source>
        <dbReference type="ARBA" id="ARBA00023004"/>
    </source>
</evidence>
<gene>
    <name evidence="11" type="ORF">CAL25_22605</name>
</gene>
<dbReference type="Pfam" id="PF01883">
    <property type="entry name" value="FeS_assembly_P"/>
    <property type="match status" value="1"/>
</dbReference>
<dbReference type="Pfam" id="PF10609">
    <property type="entry name" value="ParA"/>
    <property type="match status" value="1"/>
</dbReference>
<dbReference type="SUPFAM" id="SSF52540">
    <property type="entry name" value="P-loop containing nucleoside triphosphate hydrolases"/>
    <property type="match status" value="1"/>
</dbReference>
<evidence type="ECO:0000256" key="1">
    <source>
        <dbReference type="ARBA" id="ARBA00007352"/>
    </source>
</evidence>
<dbReference type="InterPro" id="IPR019591">
    <property type="entry name" value="Mrp/NBP35_ATP-bd"/>
</dbReference>
<dbReference type="RefSeq" id="WP_094804131.1">
    <property type="nucleotide sequence ID" value="NZ_NEVN01000011.1"/>
</dbReference>
<dbReference type="InterPro" id="IPR000808">
    <property type="entry name" value="Mrp-like_CS"/>
</dbReference>